<dbReference type="Proteomes" id="UP000655830">
    <property type="component" value="Unassembled WGS sequence"/>
</dbReference>
<evidence type="ECO:0000313" key="1">
    <source>
        <dbReference type="EMBL" id="MBC8580832.1"/>
    </source>
</evidence>
<dbReference type="RefSeq" id="WP_249333528.1">
    <property type="nucleotide sequence ID" value="NZ_JACRSY010000029.1"/>
</dbReference>
<keyword evidence="2" id="KW-1185">Reference proteome</keyword>
<evidence type="ECO:0000313" key="2">
    <source>
        <dbReference type="Proteomes" id="UP000655830"/>
    </source>
</evidence>
<protein>
    <submittedName>
        <fullName evidence="1">DUF739 family protein</fullName>
    </submittedName>
</protein>
<dbReference type="AlphaFoldDB" id="A0A926EMJ8"/>
<sequence length="81" mass="9285">MAFDYSKLRGKIVEKYGTQCLFAKALGGSERTLSLKLNGRIYFTQIEIKRILELLDVDSNCVNTYFFTEKVQKVKQSLRGA</sequence>
<reference evidence="1" key="1">
    <citation type="submission" date="2020-08" db="EMBL/GenBank/DDBJ databases">
        <title>Genome public.</title>
        <authorList>
            <person name="Liu C."/>
            <person name="Sun Q."/>
        </authorList>
    </citation>
    <scope>NUCLEOTIDE SEQUENCE</scope>
    <source>
        <strain evidence="1">NSJ-12</strain>
    </source>
</reference>
<proteinExistence type="predicted"/>
<dbReference type="EMBL" id="JACRSY010000029">
    <property type="protein sequence ID" value="MBC8580832.1"/>
    <property type="molecule type" value="Genomic_DNA"/>
</dbReference>
<dbReference type="InterPro" id="IPR008003">
    <property type="entry name" value="DUF739"/>
</dbReference>
<comment type="caution">
    <text evidence="1">The sequence shown here is derived from an EMBL/GenBank/DDBJ whole genome shotgun (WGS) entry which is preliminary data.</text>
</comment>
<name>A0A926EMJ8_9FIRM</name>
<organism evidence="1 2">
    <name type="scientific">Zhenhengia yiwuensis</name>
    <dbReference type="NCBI Taxonomy" id="2763666"/>
    <lineage>
        <taxon>Bacteria</taxon>
        <taxon>Bacillati</taxon>
        <taxon>Bacillota</taxon>
        <taxon>Clostridia</taxon>
        <taxon>Lachnospirales</taxon>
        <taxon>Lachnospiraceae</taxon>
        <taxon>Zhenhengia</taxon>
    </lineage>
</organism>
<dbReference type="Pfam" id="PF05339">
    <property type="entry name" value="DUF739"/>
    <property type="match status" value="1"/>
</dbReference>
<gene>
    <name evidence="1" type="ORF">H8718_15040</name>
</gene>
<accession>A0A926EMJ8</accession>